<keyword evidence="4 7" id="KW-0808">Transferase</keyword>
<proteinExistence type="predicted"/>
<dbReference type="OrthoDB" id="9816309at2"/>
<dbReference type="EMBL" id="VLLK01000001">
    <property type="protein sequence ID" value="TWJ09311.1"/>
    <property type="molecule type" value="Genomic_DNA"/>
</dbReference>
<evidence type="ECO:0000256" key="3">
    <source>
        <dbReference type="ARBA" id="ARBA00022603"/>
    </source>
</evidence>
<dbReference type="PROSITE" id="PS50123">
    <property type="entry name" value="CHER"/>
    <property type="match status" value="1"/>
</dbReference>
<evidence type="ECO:0000256" key="5">
    <source>
        <dbReference type="ARBA" id="ARBA00022691"/>
    </source>
</evidence>
<accession>A0A562UUL8</accession>
<dbReference type="EC" id="2.1.1.80" evidence="2"/>
<evidence type="ECO:0000259" key="6">
    <source>
        <dbReference type="PROSITE" id="PS50123"/>
    </source>
</evidence>
<dbReference type="GO" id="GO:0008983">
    <property type="term" value="F:protein-glutamate O-methyltransferase activity"/>
    <property type="evidence" value="ECO:0007669"/>
    <property type="project" value="UniProtKB-EC"/>
</dbReference>
<dbReference type="Gene3D" id="3.40.50.150">
    <property type="entry name" value="Vaccinia Virus protein VP39"/>
    <property type="match status" value="1"/>
</dbReference>
<keyword evidence="3 7" id="KW-0489">Methyltransferase</keyword>
<dbReference type="InterPro" id="IPR050903">
    <property type="entry name" value="Bact_Chemotaxis_MeTrfase"/>
</dbReference>
<reference evidence="7 8" key="1">
    <citation type="submission" date="2019-07" db="EMBL/GenBank/DDBJ databases">
        <title>Genomic Encyclopedia of Archaeal and Bacterial Type Strains, Phase II (KMG-II): from individual species to whole genera.</title>
        <authorList>
            <person name="Goeker M."/>
        </authorList>
    </citation>
    <scope>NUCLEOTIDE SEQUENCE [LARGE SCALE GENOMIC DNA]</scope>
    <source>
        <strain evidence="7 8">ATCC BAA-2084</strain>
    </source>
</reference>
<dbReference type="PANTHER" id="PTHR24422">
    <property type="entry name" value="CHEMOTAXIS PROTEIN METHYLTRANSFERASE"/>
    <property type="match status" value="1"/>
</dbReference>
<dbReference type="SUPFAM" id="SSF53335">
    <property type="entry name" value="S-adenosyl-L-methionine-dependent methyltransferases"/>
    <property type="match status" value="1"/>
</dbReference>
<sequence length="277" mass="30868">MEVSSASFQVISDLLAERTGQQLTDSRKWRVSTALSRVFRERGISNVDQLACLLAGPSDPDLARDVVEALLNNETYFFRDKPTFEQIPANILPRLAERRAHKKRLQIWSAGCSTGQEVHSLAIQFAENPALWDGWAIDILGTDISTQAIATARSGHYSQFEVQRGLSVKQMLDHFDETASGWQMRADTRSIVRFQKHNVLDLPPGKQPFDLVLCRNVLLYFDPATRRKAFDRLHSAVASDGFLMLGAGETVIGQTDRFAPQSGLSSLYAPATQDVFA</sequence>
<evidence type="ECO:0000313" key="8">
    <source>
        <dbReference type="Proteomes" id="UP000320547"/>
    </source>
</evidence>
<dbReference type="InterPro" id="IPR036804">
    <property type="entry name" value="CheR_N_sf"/>
</dbReference>
<dbReference type="STRING" id="476157.GCA_001663155_02409"/>
<dbReference type="GO" id="GO:0032259">
    <property type="term" value="P:methylation"/>
    <property type="evidence" value="ECO:0007669"/>
    <property type="project" value="UniProtKB-KW"/>
</dbReference>
<dbReference type="Pfam" id="PF01739">
    <property type="entry name" value="CheR"/>
    <property type="match status" value="1"/>
</dbReference>
<keyword evidence="8" id="KW-1185">Reference proteome</keyword>
<comment type="catalytic activity">
    <reaction evidence="1">
        <text>L-glutamyl-[protein] + S-adenosyl-L-methionine = [protein]-L-glutamate 5-O-methyl ester + S-adenosyl-L-homocysteine</text>
        <dbReference type="Rhea" id="RHEA:24452"/>
        <dbReference type="Rhea" id="RHEA-COMP:10208"/>
        <dbReference type="Rhea" id="RHEA-COMP:10311"/>
        <dbReference type="ChEBI" id="CHEBI:29973"/>
        <dbReference type="ChEBI" id="CHEBI:57856"/>
        <dbReference type="ChEBI" id="CHEBI:59789"/>
        <dbReference type="ChEBI" id="CHEBI:82795"/>
        <dbReference type="EC" id="2.1.1.80"/>
    </reaction>
</comment>
<dbReference type="PRINTS" id="PR00996">
    <property type="entry name" value="CHERMTFRASE"/>
</dbReference>
<gene>
    <name evidence="7" type="ORF">JN10_0942</name>
</gene>
<dbReference type="Gene3D" id="1.10.155.10">
    <property type="entry name" value="Chemotaxis receptor methyltransferase CheR, N-terminal domain"/>
    <property type="match status" value="1"/>
</dbReference>
<dbReference type="SMART" id="SM00138">
    <property type="entry name" value="MeTrc"/>
    <property type="match status" value="1"/>
</dbReference>
<dbReference type="InterPro" id="IPR029063">
    <property type="entry name" value="SAM-dependent_MTases_sf"/>
</dbReference>
<keyword evidence="5" id="KW-0949">S-adenosyl-L-methionine</keyword>
<evidence type="ECO:0000256" key="1">
    <source>
        <dbReference type="ARBA" id="ARBA00001541"/>
    </source>
</evidence>
<dbReference type="Proteomes" id="UP000320547">
    <property type="component" value="Unassembled WGS sequence"/>
</dbReference>
<dbReference type="InterPro" id="IPR000780">
    <property type="entry name" value="CheR_MeTrfase"/>
</dbReference>
<organism evidence="7 8">
    <name type="scientific">Altererythrobacter ishigakiensis</name>
    <dbReference type="NCBI Taxonomy" id="476157"/>
    <lineage>
        <taxon>Bacteria</taxon>
        <taxon>Pseudomonadati</taxon>
        <taxon>Pseudomonadota</taxon>
        <taxon>Alphaproteobacteria</taxon>
        <taxon>Sphingomonadales</taxon>
        <taxon>Erythrobacteraceae</taxon>
        <taxon>Altererythrobacter</taxon>
    </lineage>
</organism>
<dbReference type="RefSeq" id="WP_067601605.1">
    <property type="nucleotide sequence ID" value="NZ_CP015963.1"/>
</dbReference>
<dbReference type="AlphaFoldDB" id="A0A562UUL8"/>
<evidence type="ECO:0000256" key="4">
    <source>
        <dbReference type="ARBA" id="ARBA00022679"/>
    </source>
</evidence>
<evidence type="ECO:0000256" key="2">
    <source>
        <dbReference type="ARBA" id="ARBA00012534"/>
    </source>
</evidence>
<dbReference type="SUPFAM" id="SSF47757">
    <property type="entry name" value="Chemotaxis receptor methyltransferase CheR, N-terminal domain"/>
    <property type="match status" value="1"/>
</dbReference>
<comment type="caution">
    <text evidence="7">The sequence shown here is derived from an EMBL/GenBank/DDBJ whole genome shotgun (WGS) entry which is preliminary data.</text>
</comment>
<protein>
    <recommendedName>
        <fullName evidence="2">protein-glutamate O-methyltransferase</fullName>
        <ecNumber evidence="2">2.1.1.80</ecNumber>
    </recommendedName>
</protein>
<dbReference type="PANTHER" id="PTHR24422:SF21">
    <property type="entry name" value="CHEMOTAXIS PROTEIN METHYLTRANSFERASE 1"/>
    <property type="match status" value="1"/>
</dbReference>
<name>A0A562UUL8_9SPHN</name>
<dbReference type="InterPro" id="IPR022642">
    <property type="entry name" value="CheR_C"/>
</dbReference>
<feature type="domain" description="CheR-type methyltransferase" evidence="6">
    <location>
        <begin position="1"/>
        <end position="277"/>
    </location>
</feature>
<evidence type="ECO:0000313" key="7">
    <source>
        <dbReference type="EMBL" id="TWJ09311.1"/>
    </source>
</evidence>